<keyword evidence="1" id="KW-0812">Transmembrane</keyword>
<dbReference type="Proteomes" id="UP000219193">
    <property type="component" value="Unassembled WGS sequence"/>
</dbReference>
<evidence type="ECO:0000256" key="1">
    <source>
        <dbReference type="SAM" id="Phobius"/>
    </source>
</evidence>
<accession>A0A285X516</accession>
<dbReference type="EMBL" id="OCMF01000001">
    <property type="protein sequence ID" value="SOC79499.1"/>
    <property type="molecule type" value="Genomic_DNA"/>
</dbReference>
<dbReference type="RefSeq" id="WP_097055227.1">
    <property type="nucleotide sequence ID" value="NZ_OCMF01000001.1"/>
</dbReference>
<gene>
    <name evidence="2" type="ORF">SAMN06296241_1024</name>
</gene>
<proteinExistence type="predicted"/>
<reference evidence="3" key="1">
    <citation type="submission" date="2017-09" db="EMBL/GenBank/DDBJ databases">
        <authorList>
            <person name="Varghese N."/>
            <person name="Submissions S."/>
        </authorList>
    </citation>
    <scope>NUCLEOTIDE SEQUENCE [LARGE SCALE GENOMIC DNA]</scope>
    <source>
        <strain evidence="3">CGMCC 1.12641</strain>
    </source>
</reference>
<dbReference type="AlphaFoldDB" id="A0A285X516"/>
<name>A0A285X516_9FLAO</name>
<keyword evidence="1" id="KW-0472">Membrane</keyword>
<organism evidence="2 3">
    <name type="scientific">Salinimicrobium sediminis</name>
    <dbReference type="NCBI Taxonomy" id="1343891"/>
    <lineage>
        <taxon>Bacteria</taxon>
        <taxon>Pseudomonadati</taxon>
        <taxon>Bacteroidota</taxon>
        <taxon>Flavobacteriia</taxon>
        <taxon>Flavobacteriales</taxon>
        <taxon>Flavobacteriaceae</taxon>
        <taxon>Salinimicrobium</taxon>
    </lineage>
</organism>
<sequence>MDTASALMGFGLLILFVAPVGYMVYNQSFQEKKRAKKLAFLVQQQGFKLDETENINGLSLGLDKTARKFFLIKSGSDAKLKTIDLEQDTKIELLKTNEDGASISNLDEVREISLQMKNTDGGVKKLIFYAEEEDPVTQKTERLDNAIKWQKNLQKYSRS</sequence>
<evidence type="ECO:0000313" key="3">
    <source>
        <dbReference type="Proteomes" id="UP000219193"/>
    </source>
</evidence>
<keyword evidence="3" id="KW-1185">Reference proteome</keyword>
<protein>
    <submittedName>
        <fullName evidence="2">Uncharacterized protein</fullName>
    </submittedName>
</protein>
<evidence type="ECO:0000313" key="2">
    <source>
        <dbReference type="EMBL" id="SOC79499.1"/>
    </source>
</evidence>
<dbReference type="OrthoDB" id="1436989at2"/>
<keyword evidence="1" id="KW-1133">Transmembrane helix</keyword>
<feature type="transmembrane region" description="Helical" evidence="1">
    <location>
        <begin position="6"/>
        <end position="25"/>
    </location>
</feature>